<sequence length="273" mass="29698">MRAVCDGAVWNAAGMSFAARAPEPKPVSPEPVSPHPPAASMPPLLTQSWLDLAFLHWAVDPADVAPLLPPGTVPDTFDGAAHVGLVAFRMYRVGGLGLPGIPYLGTFPETNVRLYSVDGQGRRAVVFRSLDASRLVPVLVARAAFRLPYVWSRMGVERSGDTLTYTSTRRWPGPRGARSRIVLRTGEAIERPTPLEHFLTARWALHSSFLGRTAYLPNVHPRWPLHRADLLECDEDLVAAGGLPAPAGEPMSVLYSPGVPVRFGPQRRPRARG</sequence>
<evidence type="ECO:0000313" key="1">
    <source>
        <dbReference type="EMBL" id="BAG20014.1"/>
    </source>
</evidence>
<organism evidence="1 2">
    <name type="scientific">Streptomyces griseus subsp. griseus (strain JCM 4626 / CBS 651.72 / NBRC 13350 / KCC S-0626 / ISP 5235)</name>
    <dbReference type="NCBI Taxonomy" id="455632"/>
    <lineage>
        <taxon>Bacteria</taxon>
        <taxon>Bacillati</taxon>
        <taxon>Actinomycetota</taxon>
        <taxon>Actinomycetes</taxon>
        <taxon>Kitasatosporales</taxon>
        <taxon>Streptomycetaceae</taxon>
        <taxon>Streptomyces</taxon>
    </lineage>
</organism>
<dbReference type="PANTHER" id="PTHR39186">
    <property type="entry name" value="DUF2071 FAMILY PROTEIN"/>
    <property type="match status" value="1"/>
</dbReference>
<name>B1VKY6_STRGG</name>
<gene>
    <name evidence="1" type="ordered locus">SGR_3185</name>
</gene>
<dbReference type="InterPro" id="IPR018644">
    <property type="entry name" value="DUF2071"/>
</dbReference>
<evidence type="ECO:0008006" key="3">
    <source>
        <dbReference type="Google" id="ProtNLM"/>
    </source>
</evidence>
<evidence type="ECO:0000313" key="2">
    <source>
        <dbReference type="Proteomes" id="UP000001685"/>
    </source>
</evidence>
<proteinExistence type="predicted"/>
<dbReference type="AlphaFoldDB" id="B1VKY6"/>
<protein>
    <recommendedName>
        <fullName evidence="3">DUF2071 domain containing protein</fullName>
    </recommendedName>
</protein>
<reference evidence="2" key="1">
    <citation type="journal article" date="2008" name="J. Bacteriol.">
        <title>Genome sequence of the streptomycin-producing microorganism Streptomyces griseus IFO 13350.</title>
        <authorList>
            <person name="Ohnishi Y."/>
            <person name="Ishikawa J."/>
            <person name="Hara H."/>
            <person name="Suzuki H."/>
            <person name="Ikenoya M."/>
            <person name="Ikeda H."/>
            <person name="Yamashita A."/>
            <person name="Hattori M."/>
            <person name="Horinouchi S."/>
        </authorList>
    </citation>
    <scope>NUCLEOTIDE SEQUENCE [LARGE SCALE GENOMIC DNA]</scope>
    <source>
        <strain evidence="2">JCM 4626 / NBRC 13350</strain>
    </source>
</reference>
<dbReference type="InterPro" id="IPR023375">
    <property type="entry name" value="ADC_dom_sf"/>
</dbReference>
<dbReference type="KEGG" id="sgr:SGR_3185"/>
<dbReference type="HOGENOM" id="CLU_081757_1_0_11"/>
<dbReference type="Pfam" id="PF09844">
    <property type="entry name" value="DUF2071"/>
    <property type="match status" value="1"/>
</dbReference>
<dbReference type="EMBL" id="AP009493">
    <property type="protein sequence ID" value="BAG20014.1"/>
    <property type="molecule type" value="Genomic_DNA"/>
</dbReference>
<dbReference type="Proteomes" id="UP000001685">
    <property type="component" value="Chromosome"/>
</dbReference>
<accession>B1VKY6</accession>
<dbReference type="PANTHER" id="PTHR39186:SF1">
    <property type="entry name" value="DUF2071 DOMAIN-CONTAINING PROTEIN"/>
    <property type="match status" value="1"/>
</dbReference>
<dbReference type="SUPFAM" id="SSF160104">
    <property type="entry name" value="Acetoacetate decarboxylase-like"/>
    <property type="match status" value="1"/>
</dbReference>
<dbReference type="eggNOG" id="COG3361">
    <property type="taxonomic scope" value="Bacteria"/>
</dbReference>